<gene>
    <name evidence="3" type="ORF">B9Z55_027885</name>
</gene>
<feature type="compositionally biased region" description="Low complexity" evidence="2">
    <location>
        <begin position="1"/>
        <end position="14"/>
    </location>
</feature>
<feature type="compositionally biased region" description="Polar residues" evidence="2">
    <location>
        <begin position="19"/>
        <end position="37"/>
    </location>
</feature>
<accession>A0A2G5SEE4</accession>
<evidence type="ECO:0000313" key="4">
    <source>
        <dbReference type="Proteomes" id="UP000230233"/>
    </source>
</evidence>
<feature type="region of interest" description="Disordered" evidence="2">
    <location>
        <begin position="1"/>
        <end position="52"/>
    </location>
</feature>
<name>A0A2G5SEE4_9PELO</name>
<evidence type="ECO:0008006" key="5">
    <source>
        <dbReference type="Google" id="ProtNLM"/>
    </source>
</evidence>
<comment type="caution">
    <text evidence="3">The sequence shown here is derived from an EMBL/GenBank/DDBJ whole genome shotgun (WGS) entry which is preliminary data.</text>
</comment>
<keyword evidence="1" id="KW-0175">Coiled coil</keyword>
<protein>
    <recommendedName>
        <fullName evidence="5">Golgin subfamily A conserved domain-containing protein</fullName>
    </recommendedName>
</protein>
<reference evidence="4" key="1">
    <citation type="submission" date="2017-10" db="EMBL/GenBank/DDBJ databases">
        <title>Rapid genome shrinkage in a self-fertile nematode reveals novel sperm competition proteins.</title>
        <authorList>
            <person name="Yin D."/>
            <person name="Schwarz E.M."/>
            <person name="Thomas C.G."/>
            <person name="Felde R.L."/>
            <person name="Korf I.F."/>
            <person name="Cutter A.D."/>
            <person name="Schartner C.M."/>
            <person name="Ralston E.J."/>
            <person name="Meyer B.J."/>
            <person name="Haag E.S."/>
        </authorList>
    </citation>
    <scope>NUCLEOTIDE SEQUENCE [LARGE SCALE GENOMIC DNA]</scope>
    <source>
        <strain evidence="4">JU1422</strain>
    </source>
</reference>
<feature type="coiled-coil region" evidence="1">
    <location>
        <begin position="73"/>
        <end position="128"/>
    </location>
</feature>
<evidence type="ECO:0000313" key="3">
    <source>
        <dbReference type="EMBL" id="PIC13241.1"/>
    </source>
</evidence>
<proteinExistence type="predicted"/>
<organism evidence="3 4">
    <name type="scientific">Caenorhabditis nigoni</name>
    <dbReference type="NCBI Taxonomy" id="1611254"/>
    <lineage>
        <taxon>Eukaryota</taxon>
        <taxon>Metazoa</taxon>
        <taxon>Ecdysozoa</taxon>
        <taxon>Nematoda</taxon>
        <taxon>Chromadorea</taxon>
        <taxon>Rhabditida</taxon>
        <taxon>Rhabditina</taxon>
        <taxon>Rhabditomorpha</taxon>
        <taxon>Rhabditoidea</taxon>
        <taxon>Rhabditidae</taxon>
        <taxon>Peloderinae</taxon>
        <taxon>Caenorhabditis</taxon>
    </lineage>
</organism>
<sequence length="134" mass="15294">MDSSRPSTSSSFASETVPERQNAQEPVFPSPNTSSNRVAAMSADRARIDESNPPLSELMKSYSEHITVMNYVFSTIIKKYEELEREIECLQREAESTKAKFNDQESQLHIIQTEMNTQKNELENLSTEKNDLET</sequence>
<dbReference type="Proteomes" id="UP000230233">
    <property type="component" value="Unassembled WGS sequence"/>
</dbReference>
<evidence type="ECO:0000256" key="2">
    <source>
        <dbReference type="SAM" id="MobiDB-lite"/>
    </source>
</evidence>
<keyword evidence="4" id="KW-1185">Reference proteome</keyword>
<dbReference type="AlphaFoldDB" id="A0A2G5SEE4"/>
<dbReference type="EMBL" id="PDUG01000014">
    <property type="protein sequence ID" value="PIC13241.1"/>
    <property type="molecule type" value="Genomic_DNA"/>
</dbReference>
<evidence type="ECO:0000256" key="1">
    <source>
        <dbReference type="SAM" id="Coils"/>
    </source>
</evidence>